<dbReference type="AlphaFoldDB" id="A0A117RJF8"/>
<evidence type="ECO:0000313" key="2">
    <source>
        <dbReference type="EMBL" id="KUN94078.1"/>
    </source>
</evidence>
<keyword evidence="1" id="KW-0472">Membrane</keyword>
<organism evidence="2 3">
    <name type="scientific">Streptomyces caeruleatus</name>
    <dbReference type="NCBI Taxonomy" id="661399"/>
    <lineage>
        <taxon>Bacteria</taxon>
        <taxon>Bacillati</taxon>
        <taxon>Actinomycetota</taxon>
        <taxon>Actinomycetes</taxon>
        <taxon>Kitasatosporales</taxon>
        <taxon>Streptomycetaceae</taxon>
        <taxon>Streptomyces</taxon>
    </lineage>
</organism>
<keyword evidence="1" id="KW-1133">Transmembrane helix</keyword>
<keyword evidence="3" id="KW-1185">Reference proteome</keyword>
<evidence type="ECO:0000313" key="3">
    <source>
        <dbReference type="Proteomes" id="UP000053429"/>
    </source>
</evidence>
<protein>
    <submittedName>
        <fullName evidence="2">Uncharacterized protein</fullName>
    </submittedName>
</protein>
<reference evidence="2 3" key="1">
    <citation type="submission" date="2015-10" db="EMBL/GenBank/DDBJ databases">
        <title>Draft genome sequence of Streptomyces caeruleatus NRRL B-24802, type strain for the species Streptomyces caeruleatus.</title>
        <authorList>
            <person name="Ruckert C."/>
            <person name="Winkler A."/>
            <person name="Kalinowski J."/>
            <person name="Kampfer P."/>
            <person name="Glaeser S."/>
        </authorList>
    </citation>
    <scope>NUCLEOTIDE SEQUENCE [LARGE SCALE GENOMIC DNA]</scope>
    <source>
        <strain evidence="2 3">NRRL B-24802</strain>
    </source>
</reference>
<comment type="caution">
    <text evidence="2">The sequence shown here is derived from an EMBL/GenBank/DDBJ whole genome shotgun (WGS) entry which is preliminary data.</text>
</comment>
<gene>
    <name evidence="2" type="ORF">AQJ67_37625</name>
</gene>
<accession>A0A117RJF8</accession>
<dbReference type="Proteomes" id="UP000053429">
    <property type="component" value="Unassembled WGS sequence"/>
</dbReference>
<dbReference type="STRING" id="661399.AQJ67_37625"/>
<dbReference type="EMBL" id="LMWY01000052">
    <property type="protein sequence ID" value="KUN94078.1"/>
    <property type="molecule type" value="Genomic_DNA"/>
</dbReference>
<feature type="transmembrane region" description="Helical" evidence="1">
    <location>
        <begin position="28"/>
        <end position="49"/>
    </location>
</feature>
<keyword evidence="1" id="KW-0812">Transmembrane</keyword>
<proteinExistence type="predicted"/>
<evidence type="ECO:0000256" key="1">
    <source>
        <dbReference type="SAM" id="Phobius"/>
    </source>
</evidence>
<sequence>MAVYGMCRIIQGEPLAGDGPTPSLAVQIFWLFFLGGGLIACVGYALACLAEILADWVQSAADSAVSNAPRWRLAARTNTVFARGLARSSGASAAAASVIALVFGWCPLGNAISTRAHHASDVAYAAVAKARAATRKRATQK</sequence>
<name>A0A117RJF8_9ACTN</name>